<dbReference type="AlphaFoldDB" id="K2MR63"/>
<keyword evidence="3" id="KW-1185">Reference proteome</keyword>
<evidence type="ECO:0000313" key="3">
    <source>
        <dbReference type="Proteomes" id="UP000007350"/>
    </source>
</evidence>
<sequence length="408" mass="46349">MSAHVEREKIIFFFLKNRQKYFKKRGLLMEDTDSSSGVRKNIHVSMYVSYAYAHGVDDLIWCRLLSTIDLTLRVPIFCGLFFFCFVSAEEGVVSGFQRAFASPVRHTKPHQKKKKRVRRKKKFGLSFYFNLNLMESSVSSLMDHLNGVETRRRVVMMKRKEAETRLAFSTEEQQQLEQQTAQNEVRAVELKKELDHLLEEQRQLQLQLMAGMDTVRQSEVEETLLIKHVQGQLEKASTLVTTWREHTRDLDEVQRSWGEDDAAAPLQQRAAELDAELVRLCGEKKRLEQAIKEAMEAHALRAAGLGAGTTPQSDAAAAHVLPAGDDVAAIQLKDQLELEQRELAEIQMHHARQMAALDREVADLKGRSMELAQWLADTVGSRDQVLLSTQLLQSCLNSGVCALCRPSS</sequence>
<comment type="caution">
    <text evidence="2">The sequence shown here is derived from an EMBL/GenBank/DDBJ whole genome shotgun (WGS) entry which is preliminary data.</text>
</comment>
<gene>
    <name evidence="2" type="ORF">MOQ_001988</name>
</gene>
<feature type="coiled-coil region" evidence="1">
    <location>
        <begin position="159"/>
        <end position="207"/>
    </location>
</feature>
<protein>
    <submittedName>
        <fullName evidence="2">Uncharacterized protein</fullName>
    </submittedName>
</protein>
<dbReference type="EMBL" id="AHKC01008270">
    <property type="protein sequence ID" value="EKF37808.1"/>
    <property type="molecule type" value="Genomic_DNA"/>
</dbReference>
<name>K2MR63_TRYCR</name>
<dbReference type="OrthoDB" id="251102at2759"/>
<accession>K2MR63</accession>
<evidence type="ECO:0000313" key="2">
    <source>
        <dbReference type="EMBL" id="EKF37808.1"/>
    </source>
</evidence>
<reference evidence="2 3" key="1">
    <citation type="journal article" date="2012" name="BMC Genomics">
        <title>Comparative genomic analysis of human infective Trypanosoma cruzi lineages with the bat-restricted subspecies T. cruzi marinkellei.</title>
        <authorList>
            <person name="Franzen O."/>
            <person name="Talavera-Lopez C."/>
            <person name="Ochaya S."/>
            <person name="Butler C.E."/>
            <person name="Messenger L.A."/>
            <person name="Lewis M.D."/>
            <person name="Llewellyn M.S."/>
            <person name="Marinkelle C.J."/>
            <person name="Tyler K.M."/>
            <person name="Miles M.A."/>
            <person name="Andersson B."/>
        </authorList>
    </citation>
    <scope>NUCLEOTIDE SEQUENCE [LARGE SCALE GENOMIC DNA]</scope>
    <source>
        <strain evidence="2 3">B7</strain>
    </source>
</reference>
<keyword evidence="1" id="KW-0175">Coiled coil</keyword>
<evidence type="ECO:0000256" key="1">
    <source>
        <dbReference type="SAM" id="Coils"/>
    </source>
</evidence>
<proteinExistence type="predicted"/>
<dbReference type="Proteomes" id="UP000007350">
    <property type="component" value="Unassembled WGS sequence"/>
</dbReference>
<organism evidence="2 3">
    <name type="scientific">Trypanosoma cruzi marinkellei</name>
    <dbReference type="NCBI Taxonomy" id="85056"/>
    <lineage>
        <taxon>Eukaryota</taxon>
        <taxon>Discoba</taxon>
        <taxon>Euglenozoa</taxon>
        <taxon>Kinetoplastea</taxon>
        <taxon>Metakinetoplastina</taxon>
        <taxon>Trypanosomatida</taxon>
        <taxon>Trypanosomatidae</taxon>
        <taxon>Trypanosoma</taxon>
        <taxon>Schizotrypanum</taxon>
    </lineage>
</organism>
<feature type="coiled-coil region" evidence="1">
    <location>
        <begin position="270"/>
        <end position="297"/>
    </location>
</feature>